<proteinExistence type="inferred from homology"/>
<evidence type="ECO:0000256" key="3">
    <source>
        <dbReference type="ARBA" id="ARBA00022517"/>
    </source>
</evidence>
<feature type="compositionally biased region" description="Acidic residues" evidence="8">
    <location>
        <begin position="103"/>
        <end position="122"/>
    </location>
</feature>
<feature type="region of interest" description="Disordered" evidence="8">
    <location>
        <begin position="1"/>
        <end position="49"/>
    </location>
</feature>
<dbReference type="GO" id="GO:0003735">
    <property type="term" value="F:structural constituent of ribosome"/>
    <property type="evidence" value="ECO:0007669"/>
    <property type="project" value="TreeGrafter"/>
</dbReference>
<dbReference type="Pfam" id="PF00327">
    <property type="entry name" value="Ribosomal_L30"/>
    <property type="match status" value="1"/>
</dbReference>
<reference evidence="10 11" key="1">
    <citation type="journal article" date="2011" name="Proc. Natl. Acad. Sci. U.S.A.">
        <title>Evolutionary erosion of yeast sex chromosomes by mating-type switching accidents.</title>
        <authorList>
            <person name="Gordon J.L."/>
            <person name="Armisen D."/>
            <person name="Proux-Wera E."/>
            <person name="Oheigeartaigh S.S."/>
            <person name="Byrne K.P."/>
            <person name="Wolfe K.H."/>
        </authorList>
    </citation>
    <scope>NUCLEOTIDE SEQUENCE [LARGE SCALE GENOMIC DNA]</scope>
    <source>
        <strain evidence="11">ATCC 22294 / BCRC 22015 / CBS 2517 / CECT 1963 / NBRC 1671 / NRRL Y-8276</strain>
    </source>
</reference>
<dbReference type="InterPro" id="IPR035808">
    <property type="entry name" value="Ribosomal_uL30_euk_arc"/>
</dbReference>
<comment type="function">
    <text evidence="6">Involved in the biogenesis of the 60S ribosomal subunit. May act as a specificity factor that binds precursor rRNAs and tethers the enzymes that carry out the early 5' to 3' exonucleolytic reactions that generate the mature rRNAs.</text>
</comment>
<accession>H2B048</accession>
<keyword evidence="11" id="KW-1185">Reference proteome</keyword>
<dbReference type="InterPro" id="IPR016082">
    <property type="entry name" value="Ribosomal_uL30_ferredoxin-like"/>
</dbReference>
<dbReference type="GO" id="GO:0000465">
    <property type="term" value="P:exonucleolytic trimming to generate mature 5'-end of 5.8S rRNA from tricistronic rRNA transcript (SSU-rRNA, 5.8S rRNA, LSU-rRNA)"/>
    <property type="evidence" value="ECO:0007669"/>
    <property type="project" value="EnsemblFungi"/>
</dbReference>
<dbReference type="AlphaFoldDB" id="H2B048"/>
<dbReference type="PANTHER" id="PTHR11524:SF26">
    <property type="entry name" value="RIBOSOME BIOGENESIS PROTEIN RLP7"/>
    <property type="match status" value="1"/>
</dbReference>
<evidence type="ECO:0000256" key="1">
    <source>
        <dbReference type="ARBA" id="ARBA00004604"/>
    </source>
</evidence>
<feature type="compositionally biased region" description="Basic and acidic residues" evidence="8">
    <location>
        <begin position="21"/>
        <end position="40"/>
    </location>
</feature>
<dbReference type="Gene3D" id="3.30.1390.20">
    <property type="entry name" value="Ribosomal protein L30, ferredoxin-like fold domain"/>
    <property type="match status" value="1"/>
</dbReference>
<evidence type="ECO:0000256" key="7">
    <source>
        <dbReference type="ARBA" id="ARBA00039196"/>
    </source>
</evidence>
<name>H2B048_KAZAF</name>
<evidence type="ECO:0000313" key="10">
    <source>
        <dbReference type="EMBL" id="CCF59998.1"/>
    </source>
</evidence>
<evidence type="ECO:0000256" key="2">
    <source>
        <dbReference type="ARBA" id="ARBA00007594"/>
    </source>
</evidence>
<organism evidence="10 11">
    <name type="scientific">Kazachstania africana (strain ATCC 22294 / BCRC 22015 / CBS 2517 / CECT 1963 / NBRC 1671 / NRRL Y-8276)</name>
    <name type="common">Yeast</name>
    <name type="synonym">Kluyveromyces africanus</name>
    <dbReference type="NCBI Taxonomy" id="1071382"/>
    <lineage>
        <taxon>Eukaryota</taxon>
        <taxon>Fungi</taxon>
        <taxon>Dikarya</taxon>
        <taxon>Ascomycota</taxon>
        <taxon>Saccharomycotina</taxon>
        <taxon>Saccharomycetes</taxon>
        <taxon>Saccharomycetales</taxon>
        <taxon>Saccharomycetaceae</taxon>
        <taxon>Kazachstania</taxon>
    </lineage>
</organism>
<dbReference type="Proteomes" id="UP000005220">
    <property type="component" value="Chromosome 9"/>
</dbReference>
<keyword evidence="3" id="KW-0690">Ribosome biogenesis</keyword>
<evidence type="ECO:0000256" key="6">
    <source>
        <dbReference type="ARBA" id="ARBA00037037"/>
    </source>
</evidence>
<keyword evidence="5" id="KW-0539">Nucleus</keyword>
<dbReference type="STRING" id="1071382.H2B048"/>
<feature type="region of interest" description="Disordered" evidence="8">
    <location>
        <begin position="96"/>
        <end position="122"/>
    </location>
</feature>
<dbReference type="InterPro" id="IPR036919">
    <property type="entry name" value="Ribo_uL30_ferredoxin-like_sf"/>
</dbReference>
<evidence type="ECO:0000256" key="8">
    <source>
        <dbReference type="SAM" id="MobiDB-lite"/>
    </source>
</evidence>
<dbReference type="GO" id="GO:0000463">
    <property type="term" value="P:maturation of LSU-rRNA from tricistronic rRNA transcript (SSU-rRNA, 5.8S rRNA, LSU-rRNA)"/>
    <property type="evidence" value="ECO:0007669"/>
    <property type="project" value="EnsemblFungi"/>
</dbReference>
<dbReference type="eggNOG" id="KOG3184">
    <property type="taxonomic scope" value="Eukaryota"/>
</dbReference>
<dbReference type="GO" id="GO:0030687">
    <property type="term" value="C:preribosome, large subunit precursor"/>
    <property type="evidence" value="ECO:0007669"/>
    <property type="project" value="EnsemblFungi"/>
</dbReference>
<dbReference type="FunCoup" id="H2B048">
    <property type="interactions" value="444"/>
</dbReference>
<dbReference type="EMBL" id="HE650829">
    <property type="protein sequence ID" value="CCF59998.1"/>
    <property type="molecule type" value="Genomic_DNA"/>
</dbReference>
<dbReference type="SUPFAM" id="SSF55129">
    <property type="entry name" value="Ribosomal protein L30p/L7e"/>
    <property type="match status" value="1"/>
</dbReference>
<feature type="domain" description="Large ribosomal subunit protein uL30-like ferredoxin-like fold" evidence="9">
    <location>
        <begin position="137"/>
        <end position="189"/>
    </location>
</feature>
<evidence type="ECO:0000313" key="11">
    <source>
        <dbReference type="Proteomes" id="UP000005220"/>
    </source>
</evidence>
<protein>
    <recommendedName>
        <fullName evidence="7">Ribosome biogenesis protein RLP7</fullName>
    </recommendedName>
</protein>
<evidence type="ECO:0000259" key="9">
    <source>
        <dbReference type="Pfam" id="PF00327"/>
    </source>
</evidence>
<dbReference type="KEGG" id="kaf:KAFR_0I02190"/>
<dbReference type="InterPro" id="IPR039699">
    <property type="entry name" value="Ribosomal_uL30"/>
</dbReference>
<dbReference type="OrthoDB" id="28644at2759"/>
<evidence type="ECO:0000256" key="5">
    <source>
        <dbReference type="ARBA" id="ARBA00023242"/>
    </source>
</evidence>
<dbReference type="InParanoid" id="H2B048"/>
<dbReference type="InterPro" id="IPR018038">
    <property type="entry name" value="Ribosomal_uL30_CS"/>
</dbReference>
<feature type="compositionally biased region" description="Polar residues" evidence="8">
    <location>
        <begin position="1"/>
        <end position="11"/>
    </location>
</feature>
<dbReference type="RefSeq" id="XP_003959133.1">
    <property type="nucleotide sequence ID" value="XM_003959084.1"/>
</dbReference>
<keyword evidence="4" id="KW-0694">RNA-binding</keyword>
<comment type="subcellular location">
    <subcellularLocation>
        <location evidence="1">Nucleus</location>
        <location evidence="1">Nucleolus</location>
    </subcellularLocation>
</comment>
<comment type="similarity">
    <text evidence="2">Belongs to the universal ribosomal protein uL30 family.</text>
</comment>
<dbReference type="PROSITE" id="PS00634">
    <property type="entry name" value="RIBOSOMAL_L30"/>
    <property type="match status" value="1"/>
</dbReference>
<dbReference type="GO" id="GO:0022625">
    <property type="term" value="C:cytosolic large ribosomal subunit"/>
    <property type="evidence" value="ECO:0007669"/>
    <property type="project" value="TreeGrafter"/>
</dbReference>
<dbReference type="CDD" id="cd01657">
    <property type="entry name" value="Ribosomal_L7_archeal_euk"/>
    <property type="match status" value="1"/>
</dbReference>
<dbReference type="GeneID" id="13883713"/>
<gene>
    <name evidence="10" type="primary">KAFR0I02190</name>
    <name evidence="10" type="ORF">KAFR_0I02190</name>
</gene>
<sequence length="312" mass="35970">MDSKEVLNSNPEVLLRKRRNADRIRIEKQQLSKQRQDTNRKNQTKNKKRFVRIENIVSKTLATTREKERIKRVSKLELKKSKNEIDHLPSEKDYILKVSENSVENDNDDEEEEEEEEEEEDALVTEKIEYDGKSTLLFVIRIKGPNLVNLPHKVNKILTTLRLDEINTGVFIKLTKSVYPLLKLISPYVVIGQPSLSTIRSLIQKRSKIVYNGSEIILNDNNIVEEKLGESGIICIEDMIHEIKSMGESFQTVTHFLLPFKLNNEVSGFNALNKLKRLQARENDSKLKKLVSNSSIAPVIQVDIDNLIARLN</sequence>
<evidence type="ECO:0000256" key="4">
    <source>
        <dbReference type="ARBA" id="ARBA00022884"/>
    </source>
</evidence>
<dbReference type="GO" id="GO:0042134">
    <property type="term" value="F:rRNA primary transcript binding"/>
    <property type="evidence" value="ECO:0007669"/>
    <property type="project" value="EnsemblFungi"/>
</dbReference>
<dbReference type="PANTHER" id="PTHR11524">
    <property type="entry name" value="60S RIBOSOMAL PROTEIN L7"/>
    <property type="match status" value="1"/>
</dbReference>
<dbReference type="HOGENOM" id="CLU_055156_1_0_1"/>
<dbReference type="GO" id="GO:0005730">
    <property type="term" value="C:nucleolus"/>
    <property type="evidence" value="ECO:0007669"/>
    <property type="project" value="UniProtKB-SubCell"/>
</dbReference>